<dbReference type="KEGG" id="plig:NAG76_20225"/>
<dbReference type="InterPro" id="IPR052922">
    <property type="entry name" value="Cytidylate_Kinase-2"/>
</dbReference>
<organism evidence="1 2">
    <name type="scientific">Candidatus Pristimantibacillus lignocellulolyticus</name>
    <dbReference type="NCBI Taxonomy" id="2994561"/>
    <lineage>
        <taxon>Bacteria</taxon>
        <taxon>Bacillati</taxon>
        <taxon>Bacillota</taxon>
        <taxon>Bacilli</taxon>
        <taxon>Bacillales</taxon>
        <taxon>Paenibacillaceae</taxon>
        <taxon>Candidatus Pristimantibacillus</taxon>
    </lineage>
</organism>
<name>A0A9J6ZDL2_9BACL</name>
<accession>A0A9J6ZDL2</accession>
<dbReference type="PANTHER" id="PTHR37816:SF2">
    <property type="entry name" value="DNA TOPOLOGY MODULATION PROTEIN FLAR-RELATED PROTEIN"/>
    <property type="match status" value="1"/>
</dbReference>
<dbReference type="PANTHER" id="PTHR37816">
    <property type="entry name" value="YALI0E33011P"/>
    <property type="match status" value="1"/>
</dbReference>
<dbReference type="Proteomes" id="UP001056756">
    <property type="component" value="Chromosome"/>
</dbReference>
<evidence type="ECO:0000313" key="1">
    <source>
        <dbReference type="EMBL" id="URN94124.1"/>
    </source>
</evidence>
<sequence>MNKVLIIGSVASGKTTLARQLSKKLNIPWYELDSIVYHQTALERYKRSAAEQVETIIEINQNGDWIFEGVDRLSYQCLYEMADTIVFLDTPLWKRKIRIFSRFVKQQLGIEKSNYTSDLKMLRMMYQWTQGFENDRAQFEAKLQLFESKVIRLHNNNEMIMKL</sequence>
<proteinExistence type="predicted"/>
<dbReference type="InterPro" id="IPR027417">
    <property type="entry name" value="P-loop_NTPase"/>
</dbReference>
<dbReference type="EMBL" id="CP097899">
    <property type="protein sequence ID" value="URN94124.1"/>
    <property type="molecule type" value="Genomic_DNA"/>
</dbReference>
<gene>
    <name evidence="1" type="ORF">NAG76_20225</name>
</gene>
<evidence type="ECO:0000313" key="2">
    <source>
        <dbReference type="Proteomes" id="UP001056756"/>
    </source>
</evidence>
<reference evidence="1" key="1">
    <citation type="submission" date="2022-05" db="EMBL/GenBank/DDBJ databases">
        <title>Novel bacterial taxa in a minimal lignocellulolytic consortium and its capacity to transform plastics disclosed by genome-resolved metagenomics.</title>
        <authorList>
            <person name="Rodriguez C.A.D."/>
            <person name="Diaz-Garcia L."/>
            <person name="Herrera K."/>
            <person name="Tarazona N.A."/>
            <person name="Sproer C."/>
            <person name="Overmann J."/>
            <person name="Jimenez D.J."/>
        </authorList>
    </citation>
    <scope>NUCLEOTIDE SEQUENCE</scope>
    <source>
        <strain evidence="1">MAG5</strain>
    </source>
</reference>
<dbReference type="SUPFAM" id="SSF52540">
    <property type="entry name" value="P-loop containing nucleoside triphosphate hydrolases"/>
    <property type="match status" value="1"/>
</dbReference>
<dbReference type="AlphaFoldDB" id="A0A9J6ZDL2"/>
<dbReference type="Gene3D" id="3.40.50.300">
    <property type="entry name" value="P-loop containing nucleotide triphosphate hydrolases"/>
    <property type="match status" value="1"/>
</dbReference>
<protein>
    <submittedName>
        <fullName evidence="1">Uncharacterized protein</fullName>
    </submittedName>
</protein>